<evidence type="ECO:0000256" key="6">
    <source>
        <dbReference type="ARBA" id="ARBA00022679"/>
    </source>
</evidence>
<keyword evidence="11 14" id="KW-0472">Membrane</keyword>
<dbReference type="Pfam" id="PF16192">
    <property type="entry name" value="PMT_4TMC"/>
    <property type="match status" value="1"/>
</dbReference>
<keyword evidence="5 14" id="KW-0328">Glycosyltransferase</keyword>
<accession>A0A2T9YLU2</accession>
<evidence type="ECO:0000256" key="5">
    <source>
        <dbReference type="ARBA" id="ARBA00022676"/>
    </source>
</evidence>
<comment type="caution">
    <text evidence="14">Lacks conserved residue(s) required for the propagation of feature annotation.</text>
</comment>
<evidence type="ECO:0000256" key="14">
    <source>
        <dbReference type="RuleBase" id="RU367007"/>
    </source>
</evidence>
<dbReference type="EMBL" id="MBFT01000327">
    <property type="protein sequence ID" value="PVU93301.1"/>
    <property type="molecule type" value="Genomic_DNA"/>
</dbReference>
<organism evidence="16 17">
    <name type="scientific">Furculomyces boomerangus</name>
    <dbReference type="NCBI Taxonomy" id="61424"/>
    <lineage>
        <taxon>Eukaryota</taxon>
        <taxon>Fungi</taxon>
        <taxon>Fungi incertae sedis</taxon>
        <taxon>Zoopagomycota</taxon>
        <taxon>Kickxellomycotina</taxon>
        <taxon>Harpellomycetes</taxon>
        <taxon>Harpellales</taxon>
        <taxon>Harpellaceae</taxon>
        <taxon>Furculomyces</taxon>
    </lineage>
</organism>
<keyword evidence="7 14" id="KW-0812">Transmembrane</keyword>
<feature type="transmembrane region" description="Helical" evidence="14">
    <location>
        <begin position="197"/>
        <end position="220"/>
    </location>
</feature>
<name>A0A2T9YLU2_9FUNG</name>
<feature type="domain" description="MIR" evidence="15">
    <location>
        <begin position="381"/>
        <end position="439"/>
    </location>
</feature>
<dbReference type="InterPro" id="IPR003342">
    <property type="entry name" value="ArnT-like_N"/>
</dbReference>
<comment type="caution">
    <text evidence="16">The sequence shown here is derived from an EMBL/GenBank/DDBJ whole genome shotgun (WGS) entry which is preliminary data.</text>
</comment>
<dbReference type="Pfam" id="PF02366">
    <property type="entry name" value="PMT"/>
    <property type="match status" value="1"/>
</dbReference>
<evidence type="ECO:0000313" key="16">
    <source>
        <dbReference type="EMBL" id="PVU93301.1"/>
    </source>
</evidence>
<evidence type="ECO:0000256" key="3">
    <source>
        <dbReference type="ARBA" id="ARBA00007222"/>
    </source>
</evidence>
<dbReference type="EC" id="2.4.1.109" evidence="4 14"/>
<evidence type="ECO:0000256" key="10">
    <source>
        <dbReference type="ARBA" id="ARBA00022989"/>
    </source>
</evidence>
<evidence type="ECO:0000256" key="2">
    <source>
        <dbReference type="ARBA" id="ARBA00004922"/>
    </source>
</evidence>
<keyword evidence="9 14" id="KW-0256">Endoplasmic reticulum</keyword>
<feature type="transmembrane region" description="Helical" evidence="14">
    <location>
        <begin position="591"/>
        <end position="609"/>
    </location>
</feature>
<dbReference type="Pfam" id="PF02815">
    <property type="entry name" value="MIR"/>
    <property type="match status" value="1"/>
</dbReference>
<dbReference type="PANTHER" id="PTHR10050:SF46">
    <property type="entry name" value="PROTEIN O-MANNOSYL-TRANSFERASE 2"/>
    <property type="match status" value="1"/>
</dbReference>
<keyword evidence="8" id="KW-0677">Repeat</keyword>
<evidence type="ECO:0000256" key="7">
    <source>
        <dbReference type="ARBA" id="ARBA00022692"/>
    </source>
</evidence>
<evidence type="ECO:0000256" key="8">
    <source>
        <dbReference type="ARBA" id="ARBA00022737"/>
    </source>
</evidence>
<evidence type="ECO:0000259" key="15">
    <source>
        <dbReference type="SMART" id="SM00472"/>
    </source>
</evidence>
<comment type="similarity">
    <text evidence="3 14">Belongs to the glycosyltransferase 39 family.</text>
</comment>
<evidence type="ECO:0000256" key="9">
    <source>
        <dbReference type="ARBA" id="ARBA00022824"/>
    </source>
</evidence>
<keyword evidence="10 14" id="KW-1133">Transmembrane helix</keyword>
<comment type="pathway">
    <text evidence="2 14">Protein modification; protein glycosylation.</text>
</comment>
<dbReference type="InterPro" id="IPR032421">
    <property type="entry name" value="PMT_4TMC"/>
</dbReference>
<dbReference type="Gene3D" id="2.80.10.50">
    <property type="match status" value="1"/>
</dbReference>
<dbReference type="AlphaFoldDB" id="A0A2T9YLU2"/>
<comment type="catalytic activity">
    <reaction evidence="12 14">
        <text>a di-trans,poly-cis-dolichyl beta-D-mannosyl phosphate + L-threonyl-[protein] = 3-O-(alpha-D-mannosyl)-L-threonyl-[protein] + a di-trans,poly-cis-dolichyl phosphate + H(+)</text>
        <dbReference type="Rhea" id="RHEA:53396"/>
        <dbReference type="Rhea" id="RHEA-COMP:11060"/>
        <dbReference type="Rhea" id="RHEA-COMP:13547"/>
        <dbReference type="Rhea" id="RHEA-COMP:19498"/>
        <dbReference type="Rhea" id="RHEA-COMP:19501"/>
        <dbReference type="ChEBI" id="CHEBI:15378"/>
        <dbReference type="ChEBI" id="CHEBI:30013"/>
        <dbReference type="ChEBI" id="CHEBI:57683"/>
        <dbReference type="ChEBI" id="CHEBI:58211"/>
        <dbReference type="ChEBI" id="CHEBI:137323"/>
        <dbReference type="EC" id="2.4.1.109"/>
    </reaction>
</comment>
<comment type="catalytic activity">
    <reaction evidence="13 14">
        <text>a di-trans,poly-cis-dolichyl beta-D-mannosyl phosphate + L-seryl-[protein] = 3-O-(alpha-D-mannosyl)-L-seryl-[protein] + a di-trans,poly-cis-dolichyl phosphate + H(+)</text>
        <dbReference type="Rhea" id="RHEA:17377"/>
        <dbReference type="Rhea" id="RHEA-COMP:9863"/>
        <dbReference type="Rhea" id="RHEA-COMP:13546"/>
        <dbReference type="Rhea" id="RHEA-COMP:19498"/>
        <dbReference type="Rhea" id="RHEA-COMP:19501"/>
        <dbReference type="ChEBI" id="CHEBI:15378"/>
        <dbReference type="ChEBI" id="CHEBI:29999"/>
        <dbReference type="ChEBI" id="CHEBI:57683"/>
        <dbReference type="ChEBI" id="CHEBI:58211"/>
        <dbReference type="ChEBI" id="CHEBI:137321"/>
        <dbReference type="EC" id="2.4.1.109"/>
    </reaction>
</comment>
<protein>
    <recommendedName>
        <fullName evidence="4 14">Dolichyl-phosphate-mannose--protein mannosyltransferase</fullName>
        <ecNumber evidence="4 14">2.4.1.109</ecNumber>
    </recommendedName>
</protein>
<feature type="domain" description="MIR" evidence="15">
    <location>
        <begin position="250"/>
        <end position="303"/>
    </location>
</feature>
<reference evidence="16 17" key="1">
    <citation type="journal article" date="2018" name="MBio">
        <title>Comparative Genomics Reveals the Core Gene Toolbox for the Fungus-Insect Symbiosis.</title>
        <authorList>
            <person name="Wang Y."/>
            <person name="Stata M."/>
            <person name="Wang W."/>
            <person name="Stajich J.E."/>
            <person name="White M.M."/>
            <person name="Moncalvo J.M."/>
        </authorList>
    </citation>
    <scope>NUCLEOTIDE SEQUENCE [LARGE SCALE GENOMIC DNA]</scope>
    <source>
        <strain evidence="16 17">AUS-77-4</strain>
    </source>
</reference>
<feature type="transmembrane region" description="Helical" evidence="14">
    <location>
        <begin position="646"/>
        <end position="662"/>
    </location>
</feature>
<evidence type="ECO:0000256" key="4">
    <source>
        <dbReference type="ARBA" id="ARBA00012839"/>
    </source>
</evidence>
<dbReference type="SMART" id="SM00472">
    <property type="entry name" value="MIR"/>
    <property type="match status" value="3"/>
</dbReference>
<dbReference type="InterPro" id="IPR027005">
    <property type="entry name" value="PMT-like"/>
</dbReference>
<evidence type="ECO:0000313" key="17">
    <source>
        <dbReference type="Proteomes" id="UP000245699"/>
    </source>
</evidence>
<evidence type="ECO:0000256" key="1">
    <source>
        <dbReference type="ARBA" id="ARBA00004477"/>
    </source>
</evidence>
<dbReference type="SUPFAM" id="SSF82109">
    <property type="entry name" value="MIR domain"/>
    <property type="match status" value="1"/>
</dbReference>
<gene>
    <name evidence="16" type="ORF">BB559_003349</name>
</gene>
<evidence type="ECO:0000256" key="12">
    <source>
        <dbReference type="ARBA" id="ARBA00045085"/>
    </source>
</evidence>
<comment type="subcellular location">
    <subcellularLocation>
        <location evidence="1 14">Endoplasmic reticulum membrane</location>
        <topology evidence="1 14">Multi-pass membrane protein</topology>
    </subcellularLocation>
</comment>
<keyword evidence="6 14" id="KW-0808">Transferase</keyword>
<proteinExistence type="inferred from homology"/>
<dbReference type="InterPro" id="IPR036300">
    <property type="entry name" value="MIR_dom_sf"/>
</dbReference>
<comment type="function">
    <text evidence="14">Transfers mannose from Dol-P-mannose to Ser or Thr residues on proteins.</text>
</comment>
<dbReference type="GO" id="GO:0005789">
    <property type="term" value="C:endoplasmic reticulum membrane"/>
    <property type="evidence" value="ECO:0007669"/>
    <property type="project" value="UniProtKB-SubCell"/>
</dbReference>
<dbReference type="Proteomes" id="UP000245699">
    <property type="component" value="Unassembled WGS sequence"/>
</dbReference>
<sequence length="694" mass="80938">MNDEKFYIKRRKNPELTSSNQNQIIILEDLEERKNPLEETSHIPTDAQLQNSSLPLINKNPHTNYLQTFVPDDGYSISKKQKFNKISFSTMQNSLISKIRDMYFAHKEDIIILSLLTLASIFTRLYKIGIRDQVTWDEAHFGKFGAYYINRTFYHDVHPPLAKMLVALAEVIAGHNGTFKFDSGATYPSYDIYLNHWAARIICLIFTPLVIYFITFYIHFSILSRDGDGSAVMTSKYQAKLIGHPMNIQPLDLAHNSTGKLRSLYPSSGLLHSHNHTFQSSTEFQATTFQGKDFNNDWNILLNADLSKNVHDDKKKFVDGDVIQFIHKNSSRVLRAVYADAPITKKDYMVSTYPKSPGENLGNSDMWIINVYDQKRSFKDKGIHPLTTKFTLKNMNLGCYLKAGTKKLPKWGWFQNELTCVKYSGKKMGKELLWQVEQHKNPNLEDSDMSKYISTFFLFDFVQLNVAMGRSNNALVPDPDKYSQLESSPEMWPFLYKPMRMVGWDDKDIKYYEIGNPILWWFSSLVCFLFPIQYIILTAVGKRNQSMKKGTIPSATYSSYQNHLQKIEIRGNQREYFTESAMKQYWIGAKLLWSGWFFHYAPFFLMGRVTYLHHYLPALYFALLFLAHQLDYLFRYSFSQKTQNRLFIFIAVISGLVFWYFFPFTVGYGKPAKDLAGRVWRKYWNVYEDVFVIS</sequence>
<keyword evidence="17" id="KW-1185">Reference proteome</keyword>
<dbReference type="GO" id="GO:0004169">
    <property type="term" value="F:dolichyl-phosphate-mannose-protein mannosyltransferase activity"/>
    <property type="evidence" value="ECO:0007669"/>
    <property type="project" value="UniProtKB-UniRule"/>
</dbReference>
<dbReference type="InterPro" id="IPR016093">
    <property type="entry name" value="MIR_motif"/>
</dbReference>
<feature type="domain" description="MIR" evidence="15">
    <location>
        <begin position="314"/>
        <end position="372"/>
    </location>
</feature>
<evidence type="ECO:0000256" key="13">
    <source>
        <dbReference type="ARBA" id="ARBA00045102"/>
    </source>
</evidence>
<feature type="transmembrane region" description="Helical" evidence="14">
    <location>
        <begin position="615"/>
        <end position="634"/>
    </location>
</feature>
<evidence type="ECO:0000256" key="11">
    <source>
        <dbReference type="ARBA" id="ARBA00023136"/>
    </source>
</evidence>
<feature type="transmembrane region" description="Helical" evidence="14">
    <location>
        <begin position="518"/>
        <end position="540"/>
    </location>
</feature>
<dbReference type="UniPathway" id="UPA00378"/>
<dbReference type="PANTHER" id="PTHR10050">
    <property type="entry name" value="DOLICHYL-PHOSPHATE-MANNOSE--PROTEIN MANNOSYLTRANSFERASE"/>
    <property type="match status" value="1"/>
</dbReference>
<dbReference type="OrthoDB" id="292747at2759"/>